<evidence type="ECO:0000313" key="12">
    <source>
        <dbReference type="Ensembl" id="ENSCVAP00000016924.1"/>
    </source>
</evidence>
<dbReference type="InterPro" id="IPR000626">
    <property type="entry name" value="Ubiquitin-like_dom"/>
</dbReference>
<feature type="domain" description="Ubiquitin-like" evidence="10">
    <location>
        <begin position="127"/>
        <end position="200"/>
    </location>
</feature>
<dbReference type="Pfam" id="PF08059">
    <property type="entry name" value="SEP"/>
    <property type="match status" value="1"/>
</dbReference>
<keyword evidence="13" id="KW-1185">Reference proteome</keyword>
<dbReference type="PROSITE" id="PS50053">
    <property type="entry name" value="UBIQUITIN_2"/>
    <property type="match status" value="1"/>
</dbReference>
<keyword evidence="3" id="KW-0175">Coiled coil</keyword>
<dbReference type="InterPro" id="IPR029071">
    <property type="entry name" value="Ubiquitin-like_domsf"/>
</dbReference>
<dbReference type="Ensembl" id="ENSCVAT00000032098.1">
    <property type="protein sequence ID" value="ENSCVAP00000016924.1"/>
    <property type="gene ID" value="ENSCVAG00000019975.1"/>
</dbReference>
<evidence type="ECO:0000256" key="2">
    <source>
        <dbReference type="ARBA" id="ARBA00022490"/>
    </source>
</evidence>
<dbReference type="PANTHER" id="PTHR23333:SF4">
    <property type="entry name" value="UBX DOMAIN-CONTAINING PROTEIN 11"/>
    <property type="match status" value="1"/>
</dbReference>
<proteinExistence type="predicted"/>
<dbReference type="PROSITE" id="PS51399">
    <property type="entry name" value="SEP"/>
    <property type="match status" value="1"/>
</dbReference>
<dbReference type="Pfam" id="PF00789">
    <property type="entry name" value="UBX"/>
    <property type="match status" value="1"/>
</dbReference>
<dbReference type="GeneTree" id="ENSGT00520000055567"/>
<evidence type="ECO:0000256" key="6">
    <source>
        <dbReference type="ARBA" id="ARBA00062345"/>
    </source>
</evidence>
<keyword evidence="4" id="KW-0206">Cytoskeleton</keyword>
<reference evidence="12" key="2">
    <citation type="submission" date="2025-09" db="UniProtKB">
        <authorList>
            <consortium name="Ensembl"/>
        </authorList>
    </citation>
    <scope>IDENTIFICATION</scope>
</reference>
<evidence type="ECO:0000256" key="4">
    <source>
        <dbReference type="ARBA" id="ARBA00023212"/>
    </source>
</evidence>
<comment type="function">
    <text evidence="5">May be involved in the reorganization of actin cytoskeleton mediated by RND1, RND2 and RND3. Promotes RHOA activation mediated by GNA12 and GNA13.</text>
</comment>
<dbReference type="GO" id="GO:0043161">
    <property type="term" value="P:proteasome-mediated ubiquitin-dependent protein catabolic process"/>
    <property type="evidence" value="ECO:0007669"/>
    <property type="project" value="TreeGrafter"/>
</dbReference>
<dbReference type="STRING" id="28743.ENSCVAP00000016924"/>
<reference evidence="12" key="1">
    <citation type="submission" date="2025-08" db="UniProtKB">
        <authorList>
            <consortium name="Ensembl"/>
        </authorList>
    </citation>
    <scope>IDENTIFICATION</scope>
</reference>
<dbReference type="CDD" id="cd17077">
    <property type="entry name" value="UBX_UBXN11"/>
    <property type="match status" value="1"/>
</dbReference>
<name>A0A3Q2DEA6_CYPVA</name>
<dbReference type="GO" id="GO:0005856">
    <property type="term" value="C:cytoskeleton"/>
    <property type="evidence" value="ECO:0007669"/>
    <property type="project" value="UniProtKB-SubCell"/>
</dbReference>
<dbReference type="InterPro" id="IPR036241">
    <property type="entry name" value="NSFL1C_SEP_dom_sf"/>
</dbReference>
<dbReference type="FunFam" id="3.30.420.210:FF:000003">
    <property type="entry name" value="UBX domain protein 11"/>
    <property type="match status" value="1"/>
</dbReference>
<dbReference type="SUPFAM" id="SSF54236">
    <property type="entry name" value="Ubiquitin-like"/>
    <property type="match status" value="1"/>
</dbReference>
<dbReference type="InterPro" id="IPR001012">
    <property type="entry name" value="UBX_dom"/>
</dbReference>
<dbReference type="SUPFAM" id="SSF102848">
    <property type="entry name" value="NSFL1 (p97 ATPase) cofactor p47, SEP domain"/>
    <property type="match status" value="1"/>
</dbReference>
<dbReference type="PANTHER" id="PTHR23333">
    <property type="entry name" value="UBX DOMAIN CONTAINING PROTEIN"/>
    <property type="match status" value="1"/>
</dbReference>
<evidence type="ECO:0000256" key="5">
    <source>
        <dbReference type="ARBA" id="ARBA00059434"/>
    </source>
</evidence>
<evidence type="ECO:0000259" key="11">
    <source>
        <dbReference type="PROSITE" id="PS51399"/>
    </source>
</evidence>
<dbReference type="InterPro" id="IPR012989">
    <property type="entry name" value="SEP_domain"/>
</dbReference>
<evidence type="ECO:0000256" key="3">
    <source>
        <dbReference type="ARBA" id="ARBA00023054"/>
    </source>
</evidence>
<comment type="subunit">
    <text evidence="6">Interacts with GNA12, GNA13, RND1, RND2 and RND3.</text>
</comment>
<evidence type="ECO:0000256" key="9">
    <source>
        <dbReference type="ARBA" id="ARBA00081109"/>
    </source>
</evidence>
<dbReference type="OMA" id="QTYELRM"/>
<evidence type="ECO:0000256" key="8">
    <source>
        <dbReference type="ARBA" id="ARBA00075811"/>
    </source>
</evidence>
<comment type="subcellular location">
    <subcellularLocation>
        <location evidence="1">Cytoplasm</location>
        <location evidence="1">Cytoskeleton</location>
    </subcellularLocation>
</comment>
<dbReference type="Proteomes" id="UP000265020">
    <property type="component" value="Unassembled WGS sequence"/>
</dbReference>
<dbReference type="Gene3D" id="3.30.420.210">
    <property type="entry name" value="SEP domain"/>
    <property type="match status" value="1"/>
</dbReference>
<keyword evidence="2" id="KW-0963">Cytoplasm</keyword>
<organism evidence="12 13">
    <name type="scientific">Cyprinodon variegatus</name>
    <name type="common">Sheepshead minnow</name>
    <dbReference type="NCBI Taxonomy" id="28743"/>
    <lineage>
        <taxon>Eukaryota</taxon>
        <taxon>Metazoa</taxon>
        <taxon>Chordata</taxon>
        <taxon>Craniata</taxon>
        <taxon>Vertebrata</taxon>
        <taxon>Euteleostomi</taxon>
        <taxon>Actinopterygii</taxon>
        <taxon>Neopterygii</taxon>
        <taxon>Teleostei</taxon>
        <taxon>Neoteleostei</taxon>
        <taxon>Acanthomorphata</taxon>
        <taxon>Ovalentaria</taxon>
        <taxon>Atherinomorphae</taxon>
        <taxon>Cyprinodontiformes</taxon>
        <taxon>Cyprinodontidae</taxon>
        <taxon>Cyprinodon</taxon>
    </lineage>
</organism>
<dbReference type="AlphaFoldDB" id="A0A3Q2DEA6"/>
<evidence type="ECO:0000256" key="1">
    <source>
        <dbReference type="ARBA" id="ARBA00004245"/>
    </source>
</evidence>
<accession>A0A3Q2DEA6</accession>
<dbReference type="GO" id="GO:0043130">
    <property type="term" value="F:ubiquitin binding"/>
    <property type="evidence" value="ECO:0007669"/>
    <property type="project" value="TreeGrafter"/>
</dbReference>
<dbReference type="Gene3D" id="3.10.20.90">
    <property type="entry name" value="Phosphatidylinositol 3-kinase Catalytic Subunit, Chain A, domain 1"/>
    <property type="match status" value="1"/>
</dbReference>
<protein>
    <recommendedName>
        <fullName evidence="7">UBX domain-containing protein 11</fullName>
    </recommendedName>
    <alternativeName>
        <fullName evidence="9">Socius</fullName>
    </alternativeName>
    <alternativeName>
        <fullName evidence="8">UBX domain-containing protein 5</fullName>
    </alternativeName>
</protein>
<sequence length="237" mass="26414">MFDGPFRSYQDQSTQRCMEDLMDGYFPSELQQRFPDGVPLEVCLKRLFLFGQMLTTDQFLSKLPKVVVKAGNVIHIRSSMRRTLQVSLRPKYCSSALHQNHPSSFIRVLLRLSAAAQRRSSTHQPLITLKLKSEDGNHIYVMKMSPSETVGQLRAYLDIHRGAGQPDYDIISAYPPCSFSDDGCTLQSCGLSSNATLLLLSFSLIFWILKTFETINRGWGLVPGPAGSGCCKGSAGR</sequence>
<evidence type="ECO:0000313" key="13">
    <source>
        <dbReference type="Proteomes" id="UP000265020"/>
    </source>
</evidence>
<evidence type="ECO:0000259" key="10">
    <source>
        <dbReference type="PROSITE" id="PS50053"/>
    </source>
</evidence>
<feature type="domain" description="SEP" evidence="11">
    <location>
        <begin position="1"/>
        <end position="52"/>
    </location>
</feature>
<evidence type="ECO:0000256" key="7">
    <source>
        <dbReference type="ARBA" id="ARBA00073759"/>
    </source>
</evidence>